<reference evidence="2 3" key="1">
    <citation type="submission" date="2018-06" db="EMBL/GenBank/DDBJ databases">
        <authorList>
            <consortium name="Pathogen Informatics"/>
            <person name="Doyle S."/>
        </authorList>
    </citation>
    <scope>NUCLEOTIDE SEQUENCE [LARGE SCALE GENOMIC DNA]</scope>
    <source>
        <strain evidence="2 3">NCTC9426</strain>
    </source>
</reference>
<dbReference type="AlphaFoldDB" id="A0A378PRS3"/>
<evidence type="ECO:0000256" key="1">
    <source>
        <dbReference type="SAM" id="SignalP"/>
    </source>
</evidence>
<dbReference type="Gene3D" id="2.60.120.380">
    <property type="match status" value="1"/>
</dbReference>
<name>A0A378PRS3_MORBO</name>
<gene>
    <name evidence="2" type="ORF">NCTC9426_01227</name>
</gene>
<feature type="chain" id="PRO_5016962286" evidence="1">
    <location>
        <begin position="22"/>
        <end position="117"/>
    </location>
</feature>
<dbReference type="EMBL" id="UGPZ01000002">
    <property type="protein sequence ID" value="STY91184.1"/>
    <property type="molecule type" value="Genomic_DNA"/>
</dbReference>
<feature type="signal peptide" evidence="1">
    <location>
        <begin position="1"/>
        <end position="21"/>
    </location>
</feature>
<dbReference type="RefSeq" id="WP_115369142.1">
    <property type="nucleotide sequence ID" value="NZ_UGPZ01000002.1"/>
</dbReference>
<accession>A0A378PRS3</accession>
<protein>
    <submittedName>
        <fullName evidence="2">Uncharacterized protein</fullName>
    </submittedName>
</protein>
<keyword evidence="1" id="KW-0732">Signal</keyword>
<dbReference type="Proteomes" id="UP000254133">
    <property type="component" value="Unassembled WGS sequence"/>
</dbReference>
<organism evidence="2 3">
    <name type="scientific">Moraxella bovis</name>
    <dbReference type="NCBI Taxonomy" id="476"/>
    <lineage>
        <taxon>Bacteria</taxon>
        <taxon>Pseudomonadati</taxon>
        <taxon>Pseudomonadota</taxon>
        <taxon>Gammaproteobacteria</taxon>
        <taxon>Moraxellales</taxon>
        <taxon>Moraxellaceae</taxon>
        <taxon>Moraxella</taxon>
    </lineage>
</organism>
<evidence type="ECO:0000313" key="2">
    <source>
        <dbReference type="EMBL" id="STY91184.1"/>
    </source>
</evidence>
<sequence>MKTFKVLAFCAFMVVSGQSFAKNNPISFTKGSHCGSFERDYTNRTFTLNTKANQTIYVTIRENARNVEDIKIIDPKGRTTYADGAELDFTTKVKGVHKIKITPYNDAGWANIEFCAY</sequence>
<evidence type="ECO:0000313" key="3">
    <source>
        <dbReference type="Proteomes" id="UP000254133"/>
    </source>
</evidence>
<proteinExistence type="predicted"/>